<dbReference type="InterPro" id="IPR045584">
    <property type="entry name" value="Pilin-like"/>
</dbReference>
<organism evidence="5 6">
    <name type="scientific">Elongatibacter sediminis</name>
    <dbReference type="NCBI Taxonomy" id="3119006"/>
    <lineage>
        <taxon>Bacteria</taxon>
        <taxon>Pseudomonadati</taxon>
        <taxon>Pseudomonadota</taxon>
        <taxon>Gammaproteobacteria</taxon>
        <taxon>Chromatiales</taxon>
        <taxon>Wenzhouxiangellaceae</taxon>
        <taxon>Elongatibacter</taxon>
    </lineage>
</organism>
<evidence type="ECO:0000256" key="3">
    <source>
        <dbReference type="RuleBase" id="RU000389"/>
    </source>
</evidence>
<name>A0AAW9RKU3_9GAMM</name>
<dbReference type="GO" id="GO:0009289">
    <property type="term" value="C:pilus"/>
    <property type="evidence" value="ECO:0007669"/>
    <property type="project" value="InterPro"/>
</dbReference>
<keyword evidence="6" id="KW-1185">Reference proteome</keyword>
<dbReference type="AlphaFoldDB" id="A0AAW9RKU3"/>
<keyword evidence="3" id="KW-0281">Fimbrium</keyword>
<evidence type="ECO:0000256" key="2">
    <source>
        <dbReference type="ARBA" id="ARBA00022481"/>
    </source>
</evidence>
<protein>
    <submittedName>
        <fullName evidence="5">Pilin</fullName>
    </submittedName>
</protein>
<dbReference type="SUPFAM" id="SSF54523">
    <property type="entry name" value="Pili subunits"/>
    <property type="match status" value="1"/>
</dbReference>
<gene>
    <name evidence="5" type="ORF">V3330_18445</name>
</gene>
<dbReference type="Proteomes" id="UP001359886">
    <property type="component" value="Unassembled WGS sequence"/>
</dbReference>
<keyword evidence="4" id="KW-0812">Transmembrane</keyword>
<dbReference type="Pfam" id="PF00114">
    <property type="entry name" value="Pilin"/>
    <property type="match status" value="1"/>
</dbReference>
<comment type="caution">
    <text evidence="5">The sequence shown here is derived from an EMBL/GenBank/DDBJ whole genome shotgun (WGS) entry which is preliminary data.</text>
</comment>
<dbReference type="InterPro" id="IPR001082">
    <property type="entry name" value="Pilin"/>
</dbReference>
<proteinExistence type="inferred from homology"/>
<comment type="similarity">
    <text evidence="1 3">Belongs to the N-Me-Phe pilin family.</text>
</comment>
<dbReference type="InterPro" id="IPR012902">
    <property type="entry name" value="N_methyl_site"/>
</dbReference>
<evidence type="ECO:0000313" key="6">
    <source>
        <dbReference type="Proteomes" id="UP001359886"/>
    </source>
</evidence>
<dbReference type="GO" id="GO:0007155">
    <property type="term" value="P:cell adhesion"/>
    <property type="evidence" value="ECO:0007669"/>
    <property type="project" value="InterPro"/>
</dbReference>
<sequence>MTSNNELADDSACNTVKRPTGFTLIELMIVIAIIAIILTLALPVYTNYTIRAKIGEALAVAAATKTAVASTCHEDLTLTGIDNETVGYTFSPSTWIQNIVVTGDCVQPIITVNTQNTGAPGDPVITLTGSFASNDGAVTWFCTSTAESYHLPSTCRS</sequence>
<reference evidence="5 6" key="1">
    <citation type="submission" date="2024-02" db="EMBL/GenBank/DDBJ databases">
        <title>A novel Wenzhouxiangellaceae bacterium, isolated from coastal sediments.</title>
        <authorList>
            <person name="Du Z.-J."/>
            <person name="Ye Y.-Q."/>
            <person name="Zhang X.-Y."/>
        </authorList>
    </citation>
    <scope>NUCLEOTIDE SEQUENCE [LARGE SCALE GENOMIC DNA]</scope>
    <source>
        <strain evidence="5 6">CH-27</strain>
    </source>
</reference>
<dbReference type="EMBL" id="JAZHOG010000016">
    <property type="protein sequence ID" value="MEJ8569614.1"/>
    <property type="molecule type" value="Genomic_DNA"/>
</dbReference>
<keyword evidence="4" id="KW-1133">Transmembrane helix</keyword>
<feature type="transmembrane region" description="Helical" evidence="4">
    <location>
        <begin position="24"/>
        <end position="45"/>
    </location>
</feature>
<dbReference type="PROSITE" id="PS00409">
    <property type="entry name" value="PROKAR_NTER_METHYL"/>
    <property type="match status" value="1"/>
</dbReference>
<keyword evidence="2" id="KW-0488">Methylation</keyword>
<keyword evidence="4" id="KW-0472">Membrane</keyword>
<evidence type="ECO:0000256" key="4">
    <source>
        <dbReference type="SAM" id="Phobius"/>
    </source>
</evidence>
<evidence type="ECO:0000256" key="1">
    <source>
        <dbReference type="ARBA" id="ARBA00005233"/>
    </source>
</evidence>
<accession>A0AAW9RKU3</accession>
<dbReference type="Pfam" id="PF07963">
    <property type="entry name" value="N_methyl"/>
    <property type="match status" value="1"/>
</dbReference>
<dbReference type="RefSeq" id="WP_354696940.1">
    <property type="nucleotide sequence ID" value="NZ_JAZHOG010000016.1"/>
</dbReference>
<evidence type="ECO:0000313" key="5">
    <source>
        <dbReference type="EMBL" id="MEJ8569614.1"/>
    </source>
</evidence>
<dbReference type="NCBIfam" id="TIGR02532">
    <property type="entry name" value="IV_pilin_GFxxxE"/>
    <property type="match status" value="1"/>
</dbReference>
<dbReference type="Gene3D" id="3.30.700.10">
    <property type="entry name" value="Glycoprotein, Type 4 Pilin"/>
    <property type="match status" value="1"/>
</dbReference>